<reference evidence="2" key="1">
    <citation type="journal article" date="2015" name="Genome Announc.">
        <title>Draft Genome Sequence of the Polyhydroxyalkanoate-Producing Bacterium Burkholderia sacchari LMG 19450 Isolated from Brazilian Sugarcane Plantation Soil.</title>
        <authorList>
            <person name="Alexandrino P.M."/>
            <person name="Mendonca T.T."/>
            <person name="Guaman Bautista L.P."/>
            <person name="Cherix J."/>
            <person name="Lozano-Sakalauskas G.C."/>
            <person name="Fujita A."/>
            <person name="Ramos Filho E."/>
            <person name="Long P."/>
            <person name="Padilla G."/>
            <person name="Taciro M.K."/>
            <person name="Gomez J.G."/>
            <person name="Silva L.F."/>
        </authorList>
    </citation>
    <scope>NUCLEOTIDE SEQUENCE</scope>
    <source>
        <strain evidence="2">LMG 19450</strain>
    </source>
</reference>
<feature type="signal peptide" evidence="1">
    <location>
        <begin position="1"/>
        <end position="18"/>
    </location>
</feature>
<sequence>MKRLVAVLALLAGGLANEAVRPLTCSLATSTPRENIVPNGRRKAAPRRV</sequence>
<evidence type="ECO:0000256" key="1">
    <source>
        <dbReference type="SAM" id="SignalP"/>
    </source>
</evidence>
<gene>
    <name evidence="2" type="ORF">NH14_019375</name>
</gene>
<evidence type="ECO:0000313" key="2">
    <source>
        <dbReference type="EMBL" id="NLP63291.1"/>
    </source>
</evidence>
<dbReference type="EMBL" id="JTDB02000005">
    <property type="protein sequence ID" value="NLP63291.1"/>
    <property type="molecule type" value="Genomic_DNA"/>
</dbReference>
<dbReference type="RefSeq" id="WP_167556487.1">
    <property type="nucleotide sequence ID" value="NZ_CADFGF010000005.1"/>
</dbReference>
<keyword evidence="3" id="KW-1185">Reference proteome</keyword>
<name>A0A8T6ZET4_9BURK</name>
<dbReference type="AlphaFoldDB" id="A0A8T6ZET4"/>
<feature type="chain" id="PRO_5035769292" description="Lipoprotein" evidence="1">
    <location>
        <begin position="19"/>
        <end position="49"/>
    </location>
</feature>
<proteinExistence type="predicted"/>
<evidence type="ECO:0008006" key="4">
    <source>
        <dbReference type="Google" id="ProtNLM"/>
    </source>
</evidence>
<protein>
    <recommendedName>
        <fullName evidence="4">Lipoprotein</fullName>
    </recommendedName>
</protein>
<reference evidence="2" key="2">
    <citation type="submission" date="2020-04" db="EMBL/GenBank/DDBJ databases">
        <authorList>
            <person name="Alexandrino P."/>
            <person name="Mendonca T."/>
            <person name="Guaman L."/>
            <person name="Cherix J."/>
            <person name="Lozano-Sakalauskas G."/>
            <person name="Fujita A."/>
            <person name="Filho E.R."/>
            <person name="Long P."/>
            <person name="Padilla G."/>
            <person name="Taciro M.K."/>
            <person name="Gomez J.G."/>
            <person name="Silva L.F."/>
            <person name="Torres M."/>
        </authorList>
    </citation>
    <scope>NUCLEOTIDE SEQUENCE</scope>
    <source>
        <strain evidence="2">LMG 19450</strain>
    </source>
</reference>
<evidence type="ECO:0000313" key="3">
    <source>
        <dbReference type="Proteomes" id="UP000030460"/>
    </source>
</evidence>
<dbReference type="Proteomes" id="UP000030460">
    <property type="component" value="Unassembled WGS sequence"/>
</dbReference>
<accession>A0A8T6ZET4</accession>
<organism evidence="2 3">
    <name type="scientific">Paraburkholderia sacchari</name>
    <dbReference type="NCBI Taxonomy" id="159450"/>
    <lineage>
        <taxon>Bacteria</taxon>
        <taxon>Pseudomonadati</taxon>
        <taxon>Pseudomonadota</taxon>
        <taxon>Betaproteobacteria</taxon>
        <taxon>Burkholderiales</taxon>
        <taxon>Burkholderiaceae</taxon>
        <taxon>Paraburkholderia</taxon>
    </lineage>
</organism>
<keyword evidence="1" id="KW-0732">Signal</keyword>
<comment type="caution">
    <text evidence="2">The sequence shown here is derived from an EMBL/GenBank/DDBJ whole genome shotgun (WGS) entry which is preliminary data.</text>
</comment>